<keyword evidence="2" id="KW-0560">Oxidoreductase</keyword>
<dbReference type="GO" id="GO:0016491">
    <property type="term" value="F:oxidoreductase activity"/>
    <property type="evidence" value="ECO:0007669"/>
    <property type="project" value="UniProtKB-KW"/>
</dbReference>
<evidence type="ECO:0000256" key="2">
    <source>
        <dbReference type="ARBA" id="ARBA00023002"/>
    </source>
</evidence>
<keyword evidence="5" id="KW-1185">Reference proteome</keyword>
<dbReference type="CDD" id="cd05374">
    <property type="entry name" value="17beta-HSD-like_SDR_c"/>
    <property type="match status" value="1"/>
</dbReference>
<dbReference type="Proteomes" id="UP000244908">
    <property type="component" value="Chromosome"/>
</dbReference>
<dbReference type="InterPro" id="IPR020904">
    <property type="entry name" value="Sc_DH/Rdtase_CS"/>
</dbReference>
<dbReference type="PROSITE" id="PS00061">
    <property type="entry name" value="ADH_SHORT"/>
    <property type="match status" value="1"/>
</dbReference>
<dbReference type="InterPro" id="IPR036291">
    <property type="entry name" value="NAD(P)-bd_dom_sf"/>
</dbReference>
<sequence>MQKAILITGCSSGIGLVTATDLKQRGYRVIATCRKAADIEMLQQKGFEVVRLDLDDSESIQQAATEVLTMTDGKLYALFNNGGYGVYGRLDTISRRQFEQQFSTNLFGAHELTQLLLPSMLKQGEGRIIQTSSVMGIISTPGRGLYAASKYALEAWSDALRLELYGSGIQVSLIEPGPISTAFSDNVNQTQSNSPVKNPPIAKRFTLPPEALIPIVRHALESPRAKIRYRVTLVTKAMAIFKRLLPDRLMDKILANKG</sequence>
<comment type="similarity">
    <text evidence="1 3">Belongs to the short-chain dehydrogenases/reductases (SDR) family.</text>
</comment>
<evidence type="ECO:0000313" key="4">
    <source>
        <dbReference type="EMBL" id="AWH87754.1"/>
    </source>
</evidence>
<dbReference type="SUPFAM" id="SSF51735">
    <property type="entry name" value="NAD(P)-binding Rossmann-fold domains"/>
    <property type="match status" value="1"/>
</dbReference>
<dbReference type="NCBIfam" id="NF005950">
    <property type="entry name" value="PRK08017.1"/>
    <property type="match status" value="1"/>
</dbReference>
<accession>A0A2Y9TWE6</accession>
<proteinExistence type="inferred from homology"/>
<dbReference type="PANTHER" id="PTHR43976:SF16">
    <property type="entry name" value="SHORT-CHAIN DEHYDROGENASE_REDUCTASE FAMILY PROTEIN"/>
    <property type="match status" value="1"/>
</dbReference>
<evidence type="ECO:0000256" key="3">
    <source>
        <dbReference type="RuleBase" id="RU000363"/>
    </source>
</evidence>
<dbReference type="PANTHER" id="PTHR43976">
    <property type="entry name" value="SHORT CHAIN DEHYDROGENASE"/>
    <property type="match status" value="1"/>
</dbReference>
<dbReference type="Pfam" id="PF00106">
    <property type="entry name" value="adh_short"/>
    <property type="match status" value="1"/>
</dbReference>
<gene>
    <name evidence="4" type="ORF">HYN51_03755</name>
</gene>
<dbReference type="PRINTS" id="PR00081">
    <property type="entry name" value="GDHRDH"/>
</dbReference>
<dbReference type="InterPro" id="IPR051911">
    <property type="entry name" value="SDR_oxidoreductase"/>
</dbReference>
<dbReference type="InterPro" id="IPR002347">
    <property type="entry name" value="SDR_fam"/>
</dbReference>
<protein>
    <submittedName>
        <fullName evidence="4">Oxidoreductase</fullName>
    </submittedName>
</protein>
<organism evidence="4 5">
    <name type="scientific">Limnobaculum parvum</name>
    <dbReference type="NCBI Taxonomy" id="2172103"/>
    <lineage>
        <taxon>Bacteria</taxon>
        <taxon>Pseudomonadati</taxon>
        <taxon>Pseudomonadota</taxon>
        <taxon>Gammaproteobacteria</taxon>
        <taxon>Enterobacterales</taxon>
        <taxon>Budviciaceae</taxon>
        <taxon>Limnobaculum</taxon>
    </lineage>
</organism>
<reference evidence="4 5" key="1">
    <citation type="journal article" date="2019" name="Int. J. Syst. Evol. Microbiol.">
        <title>Limnobaculum parvum gen. nov., sp. nov., isolated from a freshwater lake.</title>
        <authorList>
            <person name="Baek C."/>
            <person name="Shin S.K."/>
            <person name="Yi H."/>
        </authorList>
    </citation>
    <scope>NUCLEOTIDE SEQUENCE [LARGE SCALE GENOMIC DNA]</scope>
    <source>
        <strain evidence="4 5">HYN0051</strain>
    </source>
</reference>
<name>A0A2Y9TWE6_9GAMM</name>
<dbReference type="Gene3D" id="3.40.50.720">
    <property type="entry name" value="NAD(P)-binding Rossmann-like Domain"/>
    <property type="match status" value="1"/>
</dbReference>
<dbReference type="OrthoDB" id="9810734at2"/>
<evidence type="ECO:0000313" key="5">
    <source>
        <dbReference type="Proteomes" id="UP000244908"/>
    </source>
</evidence>
<dbReference type="KEGG" id="lpv:HYN51_03755"/>
<evidence type="ECO:0000256" key="1">
    <source>
        <dbReference type="ARBA" id="ARBA00006484"/>
    </source>
</evidence>
<dbReference type="EMBL" id="CP029185">
    <property type="protein sequence ID" value="AWH87754.1"/>
    <property type="molecule type" value="Genomic_DNA"/>
</dbReference>
<dbReference type="RefSeq" id="WP_108899842.1">
    <property type="nucleotide sequence ID" value="NZ_CP029185.2"/>
</dbReference>
<dbReference type="AlphaFoldDB" id="A0A2Y9TWE6"/>
<dbReference type="PRINTS" id="PR00080">
    <property type="entry name" value="SDRFAMILY"/>
</dbReference>